<dbReference type="EMBL" id="WXYQ01000005">
    <property type="protein sequence ID" value="NBG95571.1"/>
    <property type="molecule type" value="Genomic_DNA"/>
</dbReference>
<evidence type="ECO:0000313" key="4">
    <source>
        <dbReference type="Proteomes" id="UP000470384"/>
    </source>
</evidence>
<organism evidence="3 4">
    <name type="scientific">Pyruvatibacter mobilis</name>
    <dbReference type="NCBI Taxonomy" id="1712261"/>
    <lineage>
        <taxon>Bacteria</taxon>
        <taxon>Pseudomonadati</taxon>
        <taxon>Pseudomonadota</taxon>
        <taxon>Alphaproteobacteria</taxon>
        <taxon>Hyphomicrobiales</taxon>
        <taxon>Parvibaculaceae</taxon>
        <taxon>Pyruvatibacter</taxon>
    </lineage>
</organism>
<dbReference type="GeneID" id="300654963"/>
<name>A0A845QC08_9HYPH</name>
<gene>
    <name evidence="3" type="ORF">GTQ45_07470</name>
</gene>
<feature type="compositionally biased region" description="Pro residues" evidence="1">
    <location>
        <begin position="1186"/>
        <end position="1196"/>
    </location>
</feature>
<accession>A0A845QC08</accession>
<feature type="domain" description="YhdP central" evidence="2">
    <location>
        <begin position="392"/>
        <end position="884"/>
    </location>
</feature>
<dbReference type="Pfam" id="PF13116">
    <property type="entry name" value="YhdP"/>
    <property type="match status" value="1"/>
</dbReference>
<feature type="region of interest" description="Disordered" evidence="1">
    <location>
        <begin position="315"/>
        <end position="342"/>
    </location>
</feature>
<protein>
    <recommendedName>
        <fullName evidence="2">YhdP central domain-containing protein</fullName>
    </recommendedName>
</protein>
<keyword evidence="4" id="KW-1185">Reference proteome</keyword>
<reference evidence="3 4" key="1">
    <citation type="journal article" date="2016" name="Int. J. Syst. Evol. Microbiol.">
        <title>Pyruvatibacter mobilis gen. nov., sp. nov., a marine bacterium from the culture broth of Picochlorum sp. 122.</title>
        <authorList>
            <person name="Wang G."/>
            <person name="Tang M."/>
            <person name="Wu H."/>
            <person name="Dai S."/>
            <person name="Li T."/>
            <person name="Chen C."/>
            <person name="He H."/>
            <person name="Fan J."/>
            <person name="Xiang W."/>
            <person name="Li X."/>
        </authorList>
    </citation>
    <scope>NUCLEOTIDE SEQUENCE [LARGE SCALE GENOMIC DNA]</scope>
    <source>
        <strain evidence="3 4">GYP-11</strain>
    </source>
</reference>
<evidence type="ECO:0000256" key="1">
    <source>
        <dbReference type="SAM" id="MobiDB-lite"/>
    </source>
</evidence>
<sequence length="1208" mass="126372">MIRPATKIALEVVAGLLAVALLLVGAAAWRLSEGPLPVSFLTPLVNQVANDSLPDNDVRISDMVIAWTDAKGGLELQAVDVTILDAEGGQVVTIPRLAVDFSLRSALAGRLVPKKLAVAGASLTLVRQRDGGISFGLNDAGLGTRPLPAPEPQVSEQSDALIATLLDAISAPEEGSEDSGRSLQGLSIRDAAITVFDQRSGGLWLASGVSLEFRNTPMGMAGVINAHVLSPGGEWDLIGTIRANGPEDPVVIVANVNEIRLPDFARTMVALEPLALIDAAVSGRVIAKLNRDGLTISEMEVNLDAGEGRLTLPVNEPEPFYPPKPLGYDGKPQPEDPKPPYTPRPWSYEIDSAHIQGRLTWPEGKVHLTDFAVKGDAIDLAVSGSGRIMVDEAGDVSAVRVDLKSGPLAINVPKVTVGLSRIDGLETALDYDIAEGRLAIEKAAVTLGEGQVSLSGDIADLAGDAPAVSLDGEITDILFNDLMQVWPPRVGHGAREWVKDNISSGLFYTGTLTMRAGPGDLSQTPLPDDAIKAELAFSDVTGRYLKELSPIRDGRGKMHLTGNSFRADITGGFIEPAAGGRIEIIDGGFATKDFHIRGNNADIFVNAQASMTAMLALLDEEPLGYTSDFGLDPRDVDGTAKVRISTVLPMRSLLQFEDVTFRAEGRAQSLSMPDLAEGVTLDSGDMAFDVNNTRLRSNGTMRLAGTPVALSWVEDFNANGGPSSTFEIAGTVDEATRARLGFLLARNINGALPVEATLKGSGPDISSARFAIDLGPVTVMEPLIGWRKEAGIPATLSGSFDQAGDGAVSLSGLNLSGQGVQLQGNVMFAPDGALARASLSRLLLANGTDLTATATRSPEDGILRVDVNGATFDARDFLDGLFDGDDTSEDDGTEEAAQIIIANATVDRVILHNGEELSRTAAHLELKGGSMRQLSVDGAFATGGALTLEMKPTTYGTRTVTASSGNAGAVLRGLDLYNNVDGGDVDFDAEIDDRQAGSPLEGELTGENIRIRNAPVLASILTLGSLTGIRDTLQGDGILFTRLEAPVRVNQRAIDLKDAIFSGPAIGATIKGHVNRDTDEIDLGGTIVPAYTINSFLGNIPVLGDILVGREGEGLFGVTYRISGVQSDPEVTVNPLAALVPGIFRRLFEMGGAPSDGGAQRSEADTSDAGATADTGETESAGAPRFPVPRPIPSPAAPAAEGSAGDEG</sequence>
<dbReference type="InterPro" id="IPR025263">
    <property type="entry name" value="YhdP_central"/>
</dbReference>
<feature type="region of interest" description="Disordered" evidence="1">
    <location>
        <begin position="1154"/>
        <end position="1208"/>
    </location>
</feature>
<dbReference type="Proteomes" id="UP000470384">
    <property type="component" value="Unassembled WGS sequence"/>
</dbReference>
<dbReference type="RefSeq" id="WP_160587515.1">
    <property type="nucleotide sequence ID" value="NZ_BMHN01000001.1"/>
</dbReference>
<evidence type="ECO:0000313" key="3">
    <source>
        <dbReference type="EMBL" id="NBG95571.1"/>
    </source>
</evidence>
<feature type="compositionally biased region" description="Low complexity" evidence="1">
    <location>
        <begin position="1167"/>
        <end position="1185"/>
    </location>
</feature>
<evidence type="ECO:0000259" key="2">
    <source>
        <dbReference type="Pfam" id="PF13116"/>
    </source>
</evidence>
<dbReference type="OrthoDB" id="7161641at2"/>
<proteinExistence type="predicted"/>
<comment type="caution">
    <text evidence="3">The sequence shown here is derived from an EMBL/GenBank/DDBJ whole genome shotgun (WGS) entry which is preliminary data.</text>
</comment>
<dbReference type="AlphaFoldDB" id="A0A845QC08"/>